<dbReference type="VEuPathDB" id="FungiDB:LEMA_P114350.1"/>
<organism evidence="2">
    <name type="scientific">Leptosphaeria maculans (strain JN3 / isolate v23.1.3 / race Av1-4-5-6-7-8)</name>
    <name type="common">Blackleg fungus</name>
    <name type="synonym">Phoma lingam</name>
    <dbReference type="NCBI Taxonomy" id="985895"/>
    <lineage>
        <taxon>Eukaryota</taxon>
        <taxon>Fungi</taxon>
        <taxon>Dikarya</taxon>
        <taxon>Ascomycota</taxon>
        <taxon>Pezizomycotina</taxon>
        <taxon>Dothideomycetes</taxon>
        <taxon>Pleosporomycetidae</taxon>
        <taxon>Pleosporales</taxon>
        <taxon>Pleosporineae</taxon>
        <taxon>Leptosphaeriaceae</taxon>
        <taxon>Plenodomus</taxon>
        <taxon>Plenodomus lingam/Leptosphaeria maculans species complex</taxon>
    </lineage>
</organism>
<dbReference type="EMBL" id="FP929126">
    <property type="protein sequence ID" value="CBX95020.1"/>
    <property type="molecule type" value="Genomic_DNA"/>
</dbReference>
<sequence>MKTLFNGYVRKARCWLDVTSRPKQAAKWTDWRSDVIRARTKYPESRTCNDTNVLSA</sequence>
<dbReference type="Proteomes" id="UP000002668">
    <property type="component" value="Genome"/>
</dbReference>
<evidence type="ECO:0000313" key="2">
    <source>
        <dbReference type="Proteomes" id="UP000002668"/>
    </source>
</evidence>
<name>E4ZUE1_LEPMJ</name>
<keyword evidence="2" id="KW-1185">Reference proteome</keyword>
<dbReference type="AlphaFoldDB" id="E4ZUE1"/>
<dbReference type="InParanoid" id="E4ZUE1"/>
<proteinExistence type="predicted"/>
<protein>
    <submittedName>
        <fullName evidence="1">Predicted protein</fullName>
    </submittedName>
</protein>
<gene>
    <name evidence="1" type="ORF">LEMA_P114350.1</name>
</gene>
<reference evidence="2" key="1">
    <citation type="journal article" date="2011" name="Nat. Commun.">
        <title>Effector diversification within compartments of the Leptosphaeria maculans genome affected by Repeat-Induced Point mutations.</title>
        <authorList>
            <person name="Rouxel T."/>
            <person name="Grandaubert J."/>
            <person name="Hane J.K."/>
            <person name="Hoede C."/>
            <person name="van de Wouw A.P."/>
            <person name="Couloux A."/>
            <person name="Dominguez V."/>
            <person name="Anthouard V."/>
            <person name="Bally P."/>
            <person name="Bourras S."/>
            <person name="Cozijnsen A.J."/>
            <person name="Ciuffetti L.M."/>
            <person name="Degrave A."/>
            <person name="Dilmaghani A."/>
            <person name="Duret L."/>
            <person name="Fudal I."/>
            <person name="Goodwin S.B."/>
            <person name="Gout L."/>
            <person name="Glaser N."/>
            <person name="Linglin J."/>
            <person name="Kema G.H.J."/>
            <person name="Lapalu N."/>
            <person name="Lawrence C.B."/>
            <person name="May K."/>
            <person name="Meyer M."/>
            <person name="Ollivier B."/>
            <person name="Poulain J."/>
            <person name="Schoch C.L."/>
            <person name="Simon A."/>
            <person name="Spatafora J.W."/>
            <person name="Stachowiak A."/>
            <person name="Turgeon B.G."/>
            <person name="Tyler B.M."/>
            <person name="Vincent D."/>
            <person name="Weissenbach J."/>
            <person name="Amselem J."/>
            <person name="Quesneville H."/>
            <person name="Oliver R.P."/>
            <person name="Wincker P."/>
            <person name="Balesdent M.-H."/>
            <person name="Howlett B.J."/>
        </authorList>
    </citation>
    <scope>NUCLEOTIDE SEQUENCE [LARGE SCALE GENOMIC DNA]</scope>
    <source>
        <strain evidence="2">JN3 / isolate v23.1.3 / race Av1-4-5-6-7-8</strain>
    </source>
</reference>
<evidence type="ECO:0000313" key="1">
    <source>
        <dbReference type="EMBL" id="CBX95020.1"/>
    </source>
</evidence>
<accession>E4ZUE1</accession>
<dbReference type="HOGENOM" id="CLU_3014612_0_0_1"/>